<keyword evidence="13 15" id="KW-0326">Glycosidase</keyword>
<comment type="subunit">
    <text evidence="3 15">Monomer.</text>
</comment>
<dbReference type="CDD" id="cd08966">
    <property type="entry name" value="EcFpg-like_N"/>
    <property type="match status" value="1"/>
</dbReference>
<evidence type="ECO:0000259" key="17">
    <source>
        <dbReference type="PROSITE" id="PS51068"/>
    </source>
</evidence>
<feature type="active site" description="Proton donor; for delta-elimination activity" evidence="15">
    <location>
        <position position="263"/>
    </location>
</feature>
<evidence type="ECO:0000256" key="4">
    <source>
        <dbReference type="ARBA" id="ARBA00022723"/>
    </source>
</evidence>
<dbReference type="HAMAP" id="MF_00103">
    <property type="entry name" value="Fapy_DNA_glycosyl"/>
    <property type="match status" value="1"/>
</dbReference>
<keyword evidence="5 15" id="KW-0227">DNA damage</keyword>
<reference evidence="18 19" key="1">
    <citation type="journal article" date="2023" name="Microbiol. Spectr.">
        <title>Symbiosis of Carpenter Bees with Uncharacterized Lactic Acid Bacteria Showing NAD Auxotrophy.</title>
        <authorList>
            <person name="Kawasaki S."/>
            <person name="Ozawa K."/>
            <person name="Mori T."/>
            <person name="Yamamoto A."/>
            <person name="Ito M."/>
            <person name="Ohkuma M."/>
            <person name="Sakamoto M."/>
            <person name="Matsutani M."/>
        </authorList>
    </citation>
    <scope>NUCLEOTIDE SEQUENCE [LARGE SCALE GENOMIC DNA]</scope>
    <source>
        <strain evidence="18 19">KimC2</strain>
    </source>
</reference>
<evidence type="ECO:0000256" key="2">
    <source>
        <dbReference type="ARBA" id="ARBA00009409"/>
    </source>
</evidence>
<keyword evidence="12 15" id="KW-0511">Multifunctional enzyme</keyword>
<dbReference type="PANTHER" id="PTHR22993:SF9">
    <property type="entry name" value="FORMAMIDOPYRIMIDINE-DNA GLYCOSYLASE"/>
    <property type="match status" value="1"/>
</dbReference>
<dbReference type="AlphaFoldDB" id="A0AAU9CYB9"/>
<dbReference type="GO" id="GO:0140078">
    <property type="term" value="F:class I DNA-(apurinic or apyrimidinic site) endonuclease activity"/>
    <property type="evidence" value="ECO:0007669"/>
    <property type="project" value="UniProtKB-EC"/>
</dbReference>
<dbReference type="PROSITE" id="PS51068">
    <property type="entry name" value="FPG_CAT"/>
    <property type="match status" value="1"/>
</dbReference>
<dbReference type="GO" id="GO:0003690">
    <property type="term" value="F:double-stranded DNA binding"/>
    <property type="evidence" value="ECO:0007669"/>
    <property type="project" value="UniProtKB-ARBA"/>
</dbReference>
<organism evidence="18 19">
    <name type="scientific">Xylocopilactobacillus apis</name>
    <dbReference type="NCBI Taxonomy" id="2932183"/>
    <lineage>
        <taxon>Bacteria</taxon>
        <taxon>Bacillati</taxon>
        <taxon>Bacillota</taxon>
        <taxon>Bacilli</taxon>
        <taxon>Lactobacillales</taxon>
        <taxon>Lactobacillaceae</taxon>
        <taxon>Xylocopilactobacillus</taxon>
    </lineage>
</organism>
<comment type="catalytic activity">
    <reaction evidence="1 15">
        <text>Hydrolysis of DNA containing ring-opened 7-methylguanine residues, releasing 2,6-diamino-4-hydroxy-5-(N-methyl)formamidopyrimidine.</text>
        <dbReference type="EC" id="3.2.2.23"/>
    </reaction>
</comment>
<evidence type="ECO:0000256" key="14">
    <source>
        <dbReference type="ARBA" id="ARBA00044632"/>
    </source>
</evidence>
<comment type="similarity">
    <text evidence="2 15">Belongs to the FPG family.</text>
</comment>
<dbReference type="Pfam" id="PF06827">
    <property type="entry name" value="zf-FPG_IleRS"/>
    <property type="match status" value="1"/>
</dbReference>
<dbReference type="InterPro" id="IPR000214">
    <property type="entry name" value="Znf_DNA_glyclase/AP_lyase"/>
</dbReference>
<sequence>MPELPEVQTVVNNLTPLIIDHTIKNIDVYYPKMIQNDLDEFTNTLKGLKFTGIRRRGKYILFDLNHGKTLISHLRMEGKYSVLESSDQIPKHTHVVFNFDNGQRLAYHDTRKFGRMHLVDTSKVDVTKEIKKLGLEPFDKSFTGDALYQLLEKKKGKIKVVLLSQEVVVGLGNIYVDEVLYYAKIHPASIANHLTKEDAELICEGSKKILKSAIKYGGTTIFSFKNANGQIGHFQDHLKVHSQDGKTCERDGNPISKIKLDGRSTYFCSKCQILK</sequence>
<keyword evidence="19" id="KW-1185">Reference proteome</keyword>
<dbReference type="SMART" id="SM00898">
    <property type="entry name" value="Fapy_DNA_glyco"/>
    <property type="match status" value="1"/>
</dbReference>
<feature type="active site" description="Schiff-base intermediate with DNA" evidence="15">
    <location>
        <position position="2"/>
    </location>
</feature>
<dbReference type="EC" id="3.2.2.23" evidence="15"/>
<feature type="domain" description="FPG-type" evidence="16">
    <location>
        <begin position="239"/>
        <end position="273"/>
    </location>
</feature>
<dbReference type="InterPro" id="IPR010663">
    <property type="entry name" value="Znf_FPG/IleRS"/>
</dbReference>
<feature type="active site" description="Proton donor" evidence="15">
    <location>
        <position position="3"/>
    </location>
</feature>
<evidence type="ECO:0000256" key="9">
    <source>
        <dbReference type="ARBA" id="ARBA00023125"/>
    </source>
</evidence>
<evidence type="ECO:0000256" key="7">
    <source>
        <dbReference type="ARBA" id="ARBA00022801"/>
    </source>
</evidence>
<feature type="active site" description="Proton donor; for beta-elimination activity" evidence="15">
    <location>
        <position position="58"/>
    </location>
</feature>
<dbReference type="Pfam" id="PF06831">
    <property type="entry name" value="H2TH"/>
    <property type="match status" value="1"/>
</dbReference>
<dbReference type="InterPro" id="IPR015886">
    <property type="entry name" value="H2TH_FPG"/>
</dbReference>
<keyword evidence="7 15" id="KW-0378">Hydrolase</keyword>
<keyword evidence="11 15" id="KW-0456">Lyase</keyword>
<evidence type="ECO:0000259" key="16">
    <source>
        <dbReference type="PROSITE" id="PS51066"/>
    </source>
</evidence>
<feature type="domain" description="Formamidopyrimidine-DNA glycosylase catalytic" evidence="17">
    <location>
        <begin position="2"/>
        <end position="114"/>
    </location>
</feature>
<evidence type="ECO:0000256" key="1">
    <source>
        <dbReference type="ARBA" id="ARBA00001668"/>
    </source>
</evidence>
<evidence type="ECO:0000313" key="19">
    <source>
        <dbReference type="Proteomes" id="UP001321804"/>
    </source>
</evidence>
<evidence type="ECO:0000256" key="6">
    <source>
        <dbReference type="ARBA" id="ARBA00022771"/>
    </source>
</evidence>
<dbReference type="NCBIfam" id="TIGR00577">
    <property type="entry name" value="fpg"/>
    <property type="match status" value="1"/>
</dbReference>
<feature type="binding site" evidence="15">
    <location>
        <position position="92"/>
    </location>
    <ligand>
        <name>DNA</name>
        <dbReference type="ChEBI" id="CHEBI:16991"/>
    </ligand>
</feature>
<keyword evidence="6 15" id="KW-0863">Zinc-finger</keyword>
<dbReference type="GO" id="GO:0034039">
    <property type="term" value="F:8-oxo-7,8-dihydroguanine DNA N-glycosylase activity"/>
    <property type="evidence" value="ECO:0007669"/>
    <property type="project" value="TreeGrafter"/>
</dbReference>
<evidence type="ECO:0000256" key="15">
    <source>
        <dbReference type="HAMAP-Rule" id="MF_00103"/>
    </source>
</evidence>
<dbReference type="InterPro" id="IPR010979">
    <property type="entry name" value="Ribosomal_uS13-like_H2TH"/>
</dbReference>
<dbReference type="SUPFAM" id="SSF57716">
    <property type="entry name" value="Glucocorticoid receptor-like (DNA-binding domain)"/>
    <property type="match status" value="1"/>
</dbReference>
<feature type="binding site" evidence="15">
    <location>
        <position position="154"/>
    </location>
    <ligand>
        <name>DNA</name>
        <dbReference type="ChEBI" id="CHEBI:16991"/>
    </ligand>
</feature>
<gene>
    <name evidence="15 18" type="primary">mutM</name>
    <name evidence="15" type="synonym">fpg</name>
    <name evidence="18" type="ORF">KIMC2_09560</name>
</gene>
<dbReference type="EC" id="4.2.99.18" evidence="15"/>
<feature type="binding site" evidence="15">
    <location>
        <position position="111"/>
    </location>
    <ligand>
        <name>DNA</name>
        <dbReference type="ChEBI" id="CHEBI:16991"/>
    </ligand>
</feature>
<dbReference type="EMBL" id="AP026801">
    <property type="protein sequence ID" value="BDR56394.1"/>
    <property type="molecule type" value="Genomic_DNA"/>
</dbReference>
<keyword evidence="9 15" id="KW-0238">DNA-binding</keyword>
<dbReference type="NCBIfam" id="NF002211">
    <property type="entry name" value="PRK01103.1"/>
    <property type="match status" value="1"/>
</dbReference>
<dbReference type="GO" id="GO:0008270">
    <property type="term" value="F:zinc ion binding"/>
    <property type="evidence" value="ECO:0007669"/>
    <property type="project" value="UniProtKB-UniRule"/>
</dbReference>
<dbReference type="GO" id="GO:0003684">
    <property type="term" value="F:damaged DNA binding"/>
    <property type="evidence" value="ECO:0007669"/>
    <property type="project" value="InterPro"/>
</dbReference>
<dbReference type="SMART" id="SM01232">
    <property type="entry name" value="H2TH"/>
    <property type="match status" value="1"/>
</dbReference>
<evidence type="ECO:0000256" key="13">
    <source>
        <dbReference type="ARBA" id="ARBA00023295"/>
    </source>
</evidence>
<evidence type="ECO:0000256" key="12">
    <source>
        <dbReference type="ARBA" id="ARBA00023268"/>
    </source>
</evidence>
<dbReference type="PANTHER" id="PTHR22993">
    <property type="entry name" value="FORMAMIDOPYRIMIDINE-DNA GLYCOSYLASE"/>
    <property type="match status" value="1"/>
</dbReference>
<keyword evidence="4 15" id="KW-0479">Metal-binding</keyword>
<evidence type="ECO:0000256" key="3">
    <source>
        <dbReference type="ARBA" id="ARBA00011245"/>
    </source>
</evidence>
<evidence type="ECO:0000313" key="18">
    <source>
        <dbReference type="EMBL" id="BDR56394.1"/>
    </source>
</evidence>
<dbReference type="RefSeq" id="WP_317698320.1">
    <property type="nucleotide sequence ID" value="NZ_AP026801.1"/>
</dbReference>
<dbReference type="KEGG" id="xak:KIMC2_09560"/>
<protein>
    <recommendedName>
        <fullName evidence="15">Formamidopyrimidine-DNA glycosylase</fullName>
        <shortName evidence="15">Fapy-DNA glycosylase</shortName>
        <ecNumber evidence="15">3.2.2.23</ecNumber>
    </recommendedName>
    <alternativeName>
        <fullName evidence="15">DNA-(apurinic or apyrimidinic site) lyase MutM</fullName>
        <shortName evidence="15">AP lyase MutM</shortName>
        <ecNumber evidence="15">4.2.99.18</ecNumber>
    </alternativeName>
</protein>
<dbReference type="FunFam" id="1.10.8.50:FF:000003">
    <property type="entry name" value="Formamidopyrimidine-DNA glycosylase"/>
    <property type="match status" value="1"/>
</dbReference>
<proteinExistence type="inferred from homology"/>
<evidence type="ECO:0000256" key="8">
    <source>
        <dbReference type="ARBA" id="ARBA00022833"/>
    </source>
</evidence>
<dbReference type="Proteomes" id="UP001321804">
    <property type="component" value="Chromosome"/>
</dbReference>
<dbReference type="Gene3D" id="1.10.8.50">
    <property type="match status" value="1"/>
</dbReference>
<dbReference type="SUPFAM" id="SSF46946">
    <property type="entry name" value="S13-like H2TH domain"/>
    <property type="match status" value="1"/>
</dbReference>
<dbReference type="GO" id="GO:0006284">
    <property type="term" value="P:base-excision repair"/>
    <property type="evidence" value="ECO:0007669"/>
    <property type="project" value="InterPro"/>
</dbReference>
<dbReference type="InterPro" id="IPR020629">
    <property type="entry name" value="FPG_Glyclase"/>
</dbReference>
<keyword evidence="10 15" id="KW-0234">DNA repair</keyword>
<evidence type="ECO:0000256" key="10">
    <source>
        <dbReference type="ARBA" id="ARBA00023204"/>
    </source>
</evidence>
<dbReference type="SUPFAM" id="SSF81624">
    <property type="entry name" value="N-terminal domain of MutM-like DNA repair proteins"/>
    <property type="match status" value="1"/>
</dbReference>
<evidence type="ECO:0000256" key="11">
    <source>
        <dbReference type="ARBA" id="ARBA00023239"/>
    </source>
</evidence>
<name>A0AAU9CYB9_9LACO</name>
<comment type="function">
    <text evidence="15">Involved in base excision repair of DNA damaged by oxidation or by mutagenic agents. Acts as DNA glycosylase that recognizes and removes damaged bases. Has a preference for oxidized purines, such as 7,8-dihydro-8-oxoguanine (8-oxoG). Has AP (apurinic/apyrimidinic) lyase activity and introduces nicks in the DNA strand. Cleaves the DNA backbone by beta-delta elimination to generate a single-strand break at the site of the removed base with both 3'- and 5'-phosphates.</text>
</comment>
<dbReference type="PROSITE" id="PS51066">
    <property type="entry name" value="ZF_FPG_2"/>
    <property type="match status" value="1"/>
</dbReference>
<comment type="catalytic activity">
    <reaction evidence="14 15">
        <text>2'-deoxyribonucleotide-(2'-deoxyribose 5'-phosphate)-2'-deoxyribonucleotide-DNA = a 3'-end 2'-deoxyribonucleotide-(2,3-dehydro-2,3-deoxyribose 5'-phosphate)-DNA + a 5'-end 5'-phospho-2'-deoxyribonucleoside-DNA + H(+)</text>
        <dbReference type="Rhea" id="RHEA:66592"/>
        <dbReference type="Rhea" id="RHEA-COMP:13180"/>
        <dbReference type="Rhea" id="RHEA-COMP:16897"/>
        <dbReference type="Rhea" id="RHEA-COMP:17067"/>
        <dbReference type="ChEBI" id="CHEBI:15378"/>
        <dbReference type="ChEBI" id="CHEBI:136412"/>
        <dbReference type="ChEBI" id="CHEBI:157695"/>
        <dbReference type="ChEBI" id="CHEBI:167181"/>
        <dbReference type="EC" id="4.2.99.18"/>
    </reaction>
</comment>
<accession>A0AAU9CYB9</accession>
<dbReference type="Gene3D" id="3.20.190.10">
    <property type="entry name" value="MutM-like, N-terminal"/>
    <property type="match status" value="1"/>
</dbReference>
<dbReference type="Pfam" id="PF01149">
    <property type="entry name" value="Fapy_DNA_glyco"/>
    <property type="match status" value="1"/>
</dbReference>
<evidence type="ECO:0000256" key="5">
    <source>
        <dbReference type="ARBA" id="ARBA00022763"/>
    </source>
</evidence>
<dbReference type="InterPro" id="IPR035937">
    <property type="entry name" value="FPG_N"/>
</dbReference>
<dbReference type="InterPro" id="IPR012319">
    <property type="entry name" value="FPG_cat"/>
</dbReference>
<keyword evidence="8 15" id="KW-0862">Zinc</keyword>
<comment type="cofactor">
    <cofactor evidence="15">
        <name>Zn(2+)</name>
        <dbReference type="ChEBI" id="CHEBI:29105"/>
    </cofactor>
    <text evidence="15">Binds 1 zinc ion per subunit.</text>
</comment>